<dbReference type="Pfam" id="PF00593">
    <property type="entry name" value="TonB_dep_Rec_b-barrel"/>
    <property type="match status" value="1"/>
</dbReference>
<keyword evidence="3 8" id="KW-1134">Transmembrane beta strand</keyword>
<feature type="chain" id="PRO_5032704125" evidence="11">
    <location>
        <begin position="22"/>
        <end position="708"/>
    </location>
</feature>
<evidence type="ECO:0000256" key="5">
    <source>
        <dbReference type="ARBA" id="ARBA00023077"/>
    </source>
</evidence>
<keyword evidence="7 8" id="KW-0998">Cell outer membrane</keyword>
<dbReference type="InterPro" id="IPR039426">
    <property type="entry name" value="TonB-dep_rcpt-like"/>
</dbReference>
<gene>
    <name evidence="14" type="ORF">GRI39_09325</name>
</gene>
<feature type="region of interest" description="Disordered" evidence="10">
    <location>
        <begin position="245"/>
        <end position="272"/>
    </location>
</feature>
<dbReference type="EMBL" id="WTYQ01000003">
    <property type="protein sequence ID" value="MXP26235.1"/>
    <property type="molecule type" value="Genomic_DNA"/>
</dbReference>
<evidence type="ECO:0000313" key="15">
    <source>
        <dbReference type="Proteomes" id="UP000460561"/>
    </source>
</evidence>
<protein>
    <submittedName>
        <fullName evidence="14">TonB-dependent receptor</fullName>
    </submittedName>
</protein>
<dbReference type="RefSeq" id="WP_160739439.1">
    <property type="nucleotide sequence ID" value="NZ_WTYQ01000003.1"/>
</dbReference>
<evidence type="ECO:0000256" key="6">
    <source>
        <dbReference type="ARBA" id="ARBA00023136"/>
    </source>
</evidence>
<dbReference type="InterPro" id="IPR000531">
    <property type="entry name" value="Beta-barrel_TonB"/>
</dbReference>
<feature type="compositionally biased region" description="Basic and acidic residues" evidence="10">
    <location>
        <begin position="249"/>
        <end position="261"/>
    </location>
</feature>
<dbReference type="PANTHER" id="PTHR30069">
    <property type="entry name" value="TONB-DEPENDENT OUTER MEMBRANE RECEPTOR"/>
    <property type="match status" value="1"/>
</dbReference>
<feature type="signal peptide" evidence="11">
    <location>
        <begin position="1"/>
        <end position="21"/>
    </location>
</feature>
<proteinExistence type="inferred from homology"/>
<dbReference type="PROSITE" id="PS52016">
    <property type="entry name" value="TONB_DEPENDENT_REC_3"/>
    <property type="match status" value="1"/>
</dbReference>
<evidence type="ECO:0000256" key="7">
    <source>
        <dbReference type="ARBA" id="ARBA00023237"/>
    </source>
</evidence>
<evidence type="ECO:0000256" key="11">
    <source>
        <dbReference type="SAM" id="SignalP"/>
    </source>
</evidence>
<dbReference type="Gene3D" id="2.170.130.10">
    <property type="entry name" value="TonB-dependent receptor, plug domain"/>
    <property type="match status" value="1"/>
</dbReference>
<dbReference type="PANTHER" id="PTHR30069:SF40">
    <property type="entry name" value="TONB-DEPENDENT RECEPTOR NMB0964-RELATED"/>
    <property type="match status" value="1"/>
</dbReference>
<keyword evidence="2 8" id="KW-0813">Transport</keyword>
<dbReference type="GO" id="GO:0009279">
    <property type="term" value="C:cell outer membrane"/>
    <property type="evidence" value="ECO:0007669"/>
    <property type="project" value="UniProtKB-SubCell"/>
</dbReference>
<dbReference type="InterPro" id="IPR012910">
    <property type="entry name" value="Plug_dom"/>
</dbReference>
<keyword evidence="6 8" id="KW-0472">Membrane</keyword>
<evidence type="ECO:0000256" key="1">
    <source>
        <dbReference type="ARBA" id="ARBA00004571"/>
    </source>
</evidence>
<evidence type="ECO:0000256" key="10">
    <source>
        <dbReference type="SAM" id="MobiDB-lite"/>
    </source>
</evidence>
<keyword evidence="5 9" id="KW-0798">TonB box</keyword>
<name>A0A845ABT3_9SPHN</name>
<dbReference type="CDD" id="cd01347">
    <property type="entry name" value="ligand_gated_channel"/>
    <property type="match status" value="1"/>
</dbReference>
<comment type="similarity">
    <text evidence="8 9">Belongs to the TonB-dependent receptor family.</text>
</comment>
<comment type="subcellular location">
    <subcellularLocation>
        <location evidence="1 8">Cell outer membrane</location>
        <topology evidence="1 8">Multi-pass membrane protein</topology>
    </subcellularLocation>
</comment>
<dbReference type="Pfam" id="PF07715">
    <property type="entry name" value="Plug"/>
    <property type="match status" value="1"/>
</dbReference>
<evidence type="ECO:0000256" key="4">
    <source>
        <dbReference type="ARBA" id="ARBA00022692"/>
    </source>
</evidence>
<evidence type="ECO:0000256" key="8">
    <source>
        <dbReference type="PROSITE-ProRule" id="PRU01360"/>
    </source>
</evidence>
<accession>A0A845ABT3</accession>
<evidence type="ECO:0000259" key="12">
    <source>
        <dbReference type="Pfam" id="PF00593"/>
    </source>
</evidence>
<dbReference type="Proteomes" id="UP000460561">
    <property type="component" value="Unassembled WGS sequence"/>
</dbReference>
<keyword evidence="11" id="KW-0732">Signal</keyword>
<feature type="domain" description="TonB-dependent receptor-like beta-barrel" evidence="12">
    <location>
        <begin position="272"/>
        <end position="677"/>
    </location>
</feature>
<dbReference type="InterPro" id="IPR037066">
    <property type="entry name" value="Plug_dom_sf"/>
</dbReference>
<dbReference type="Gene3D" id="2.40.170.20">
    <property type="entry name" value="TonB-dependent receptor, beta-barrel domain"/>
    <property type="match status" value="1"/>
</dbReference>
<evidence type="ECO:0000256" key="3">
    <source>
        <dbReference type="ARBA" id="ARBA00022452"/>
    </source>
</evidence>
<dbReference type="InterPro" id="IPR036942">
    <property type="entry name" value="Beta-barrel_TonB_sf"/>
</dbReference>
<dbReference type="GO" id="GO:0015344">
    <property type="term" value="F:siderophore uptake transmembrane transporter activity"/>
    <property type="evidence" value="ECO:0007669"/>
    <property type="project" value="TreeGrafter"/>
</dbReference>
<dbReference type="SUPFAM" id="SSF56935">
    <property type="entry name" value="Porins"/>
    <property type="match status" value="1"/>
</dbReference>
<evidence type="ECO:0000256" key="2">
    <source>
        <dbReference type="ARBA" id="ARBA00022448"/>
    </source>
</evidence>
<organism evidence="14 15">
    <name type="scientific">Altericroceibacterium indicum</name>
    <dbReference type="NCBI Taxonomy" id="374177"/>
    <lineage>
        <taxon>Bacteria</taxon>
        <taxon>Pseudomonadati</taxon>
        <taxon>Pseudomonadota</taxon>
        <taxon>Alphaproteobacteria</taxon>
        <taxon>Sphingomonadales</taxon>
        <taxon>Erythrobacteraceae</taxon>
        <taxon>Altericroceibacterium</taxon>
    </lineage>
</organism>
<evidence type="ECO:0000313" key="14">
    <source>
        <dbReference type="EMBL" id="MXP26235.1"/>
    </source>
</evidence>
<keyword evidence="14" id="KW-0675">Receptor</keyword>
<keyword evidence="15" id="KW-1185">Reference proteome</keyword>
<evidence type="ECO:0000256" key="9">
    <source>
        <dbReference type="RuleBase" id="RU003357"/>
    </source>
</evidence>
<evidence type="ECO:0000259" key="13">
    <source>
        <dbReference type="Pfam" id="PF07715"/>
    </source>
</evidence>
<comment type="caution">
    <text evidence="14">The sequence shown here is derived from an EMBL/GenBank/DDBJ whole genome shotgun (WGS) entry which is preliminary data.</text>
</comment>
<dbReference type="OrthoDB" id="9795928at2"/>
<dbReference type="AlphaFoldDB" id="A0A845ABT3"/>
<sequence length="708" mass="76107">MLSKYALLCAGALLPLVPAHAETAQDNGETQATSTSTADSSDDDFHKTIVVTAPGLSQLNLLAGTSVVSGIELQRNLDGQVGDVLAKLPGVSTSSFAPGVSRPILRGLQGDRVRIMVDGIGVSDASGVSADHAVSIDPLTAQSIEVLRGPAVLLYGSSAIGGAVNIIDKRIPRAVPEEPVHIDAIGGVDTATNLRQVGGSADMPLGKQFVLHVDGSYRKTDDIDIPGYVIAPGLRKQLLDAANTVEGSDPDKASELRETANERGTLPNSNTRTYTAGTGVAWIGDSATLGASFGYYNTQYGTPERPSADISGEGEEDEGPVQIHMRQYRGDLRGSVDLASGPFSQVRTRWGYSDYSHTEIAGGERGTTFNVKNLEGRLELVQKQQGDWSGSIGGQFVNNKFEAIGDEAFVPPSTTDEYSLFTLQEINKGPLQFQGGARYEHVNIDVPTYDTTKKYDNISASIGTSYEVADGLRIGVNGSRASRAPNSEELFADGAHEATQQYEIGSTDLTKETAWGLEGYVRGDVGPATVNFSIYKNWFDNYIYLQAAGTIEDGLPVYNYLQQDAHYFGLEGEVNLPLYKTEGGLEFLTDLRGSYVRATLDDGGAVPFIPPLSLLGALEAKNDRWDARAEVQWFDKQDRVASYETSTDGFTFVNLSLAWKPLRGNQNVTLMLQGDNIFDVEGRRAASATKDYAPLVGRNVKLSVRMSI</sequence>
<reference evidence="14 15" key="1">
    <citation type="submission" date="2019-12" db="EMBL/GenBank/DDBJ databases">
        <title>Genomic-based taxomic classification of the family Erythrobacteraceae.</title>
        <authorList>
            <person name="Xu L."/>
        </authorList>
    </citation>
    <scope>NUCLEOTIDE SEQUENCE [LARGE SCALE GENOMIC DNA]</scope>
    <source>
        <strain evidence="14 15">DSM 18604</strain>
    </source>
</reference>
<feature type="domain" description="TonB-dependent receptor plug" evidence="13">
    <location>
        <begin position="62"/>
        <end position="163"/>
    </location>
</feature>
<dbReference type="GO" id="GO:0044718">
    <property type="term" value="P:siderophore transmembrane transport"/>
    <property type="evidence" value="ECO:0007669"/>
    <property type="project" value="TreeGrafter"/>
</dbReference>
<keyword evidence="4 8" id="KW-0812">Transmembrane</keyword>